<evidence type="ECO:0000256" key="1">
    <source>
        <dbReference type="ARBA" id="ARBA00004123"/>
    </source>
</evidence>
<dbReference type="EMBL" id="JAHLQT010031743">
    <property type="protein sequence ID" value="KAG7160042.1"/>
    <property type="molecule type" value="Genomic_DNA"/>
</dbReference>
<evidence type="ECO:0000313" key="4">
    <source>
        <dbReference type="Proteomes" id="UP000747542"/>
    </source>
</evidence>
<protein>
    <submittedName>
        <fullName evidence="3">Putative DDE superfamily endonuclease domain-containing protein 5</fullName>
    </submittedName>
</protein>
<evidence type="ECO:0000259" key="2">
    <source>
        <dbReference type="Pfam" id="PF13358"/>
    </source>
</evidence>
<sequence length="351" mass="40301">MPRRRYRRVSDEDRDGLITRYEAGEDFLDTAAELRIPRTTAYEIIRKFVETGERRELHGGGGRRPPVLDDEAKDFLVMLVEATPTITIRELNHTLRKTFPGKPHVCNMTVSRALDGELITLKQVHNVPANHNSEGVKAARVALAQYMYENGIHQHRVYVDKTGYNLYTCRTYCRAPRGQRVNRIVARQRGSNVTVIAAIYNLASLFYYEIHVTSVTKEVLKNFMTSLEYVLGPEATVILMDNAPCHRGIEQEFEDLVIKKLPPQSPYLNPIENCFSLLKATVKRQLNIIADRCDARAAPRHGVTLRMYRERLLQQVLRRAIPSIDATLCSANYQHSQTYLWRCIAREDICD</sequence>
<dbReference type="PANTHER" id="PTHR46564">
    <property type="entry name" value="TRANSPOSASE"/>
    <property type="match status" value="1"/>
</dbReference>
<dbReference type="InterPro" id="IPR036397">
    <property type="entry name" value="RNaseH_sf"/>
</dbReference>
<dbReference type="InterPro" id="IPR009057">
    <property type="entry name" value="Homeodomain-like_sf"/>
</dbReference>
<feature type="domain" description="Tc1-like transposase DDE" evidence="2">
    <location>
        <begin position="156"/>
        <end position="285"/>
    </location>
</feature>
<proteinExistence type="predicted"/>
<dbReference type="InterPro" id="IPR047655">
    <property type="entry name" value="Transpos_IS630-like"/>
</dbReference>
<dbReference type="InterPro" id="IPR038717">
    <property type="entry name" value="Tc1-like_DDE_dom"/>
</dbReference>
<organism evidence="3 4">
    <name type="scientific">Homarus americanus</name>
    <name type="common">American lobster</name>
    <dbReference type="NCBI Taxonomy" id="6706"/>
    <lineage>
        <taxon>Eukaryota</taxon>
        <taxon>Metazoa</taxon>
        <taxon>Ecdysozoa</taxon>
        <taxon>Arthropoda</taxon>
        <taxon>Crustacea</taxon>
        <taxon>Multicrustacea</taxon>
        <taxon>Malacostraca</taxon>
        <taxon>Eumalacostraca</taxon>
        <taxon>Eucarida</taxon>
        <taxon>Decapoda</taxon>
        <taxon>Pleocyemata</taxon>
        <taxon>Astacidea</taxon>
        <taxon>Nephropoidea</taxon>
        <taxon>Nephropidae</taxon>
        <taxon>Homarus</taxon>
    </lineage>
</organism>
<gene>
    <name evidence="3" type="ORF">Hamer_G017499</name>
</gene>
<dbReference type="AlphaFoldDB" id="A0A8J5MQX4"/>
<dbReference type="SUPFAM" id="SSF46689">
    <property type="entry name" value="Homeodomain-like"/>
    <property type="match status" value="1"/>
</dbReference>
<comment type="subcellular location">
    <subcellularLocation>
        <location evidence="1">Nucleus</location>
    </subcellularLocation>
</comment>
<comment type="caution">
    <text evidence="3">The sequence shown here is derived from an EMBL/GenBank/DDBJ whole genome shotgun (WGS) entry which is preliminary data.</text>
</comment>
<dbReference type="GO" id="GO:0005634">
    <property type="term" value="C:nucleus"/>
    <property type="evidence" value="ECO:0007669"/>
    <property type="project" value="UniProtKB-SubCell"/>
</dbReference>
<dbReference type="Gene3D" id="3.30.420.10">
    <property type="entry name" value="Ribonuclease H-like superfamily/Ribonuclease H"/>
    <property type="match status" value="1"/>
</dbReference>
<dbReference type="GO" id="GO:0003676">
    <property type="term" value="F:nucleic acid binding"/>
    <property type="evidence" value="ECO:0007669"/>
    <property type="project" value="InterPro"/>
</dbReference>
<keyword evidence="4" id="KW-1185">Reference proteome</keyword>
<evidence type="ECO:0000313" key="3">
    <source>
        <dbReference type="EMBL" id="KAG7160042.1"/>
    </source>
</evidence>
<dbReference type="PANTHER" id="PTHR46564:SF1">
    <property type="entry name" value="TRANSPOSASE"/>
    <property type="match status" value="1"/>
</dbReference>
<keyword evidence="3" id="KW-0378">Hydrolase</keyword>
<keyword evidence="3" id="KW-0540">Nuclease</keyword>
<dbReference type="Proteomes" id="UP000747542">
    <property type="component" value="Unassembled WGS sequence"/>
</dbReference>
<reference evidence="3" key="1">
    <citation type="journal article" date="2021" name="Sci. Adv.">
        <title>The American lobster genome reveals insights on longevity, neural, and immune adaptations.</title>
        <authorList>
            <person name="Polinski J.M."/>
            <person name="Zimin A.V."/>
            <person name="Clark K.F."/>
            <person name="Kohn A.B."/>
            <person name="Sadowski N."/>
            <person name="Timp W."/>
            <person name="Ptitsyn A."/>
            <person name="Khanna P."/>
            <person name="Romanova D.Y."/>
            <person name="Williams P."/>
            <person name="Greenwood S.J."/>
            <person name="Moroz L.L."/>
            <person name="Walt D.R."/>
            <person name="Bodnar A.G."/>
        </authorList>
    </citation>
    <scope>NUCLEOTIDE SEQUENCE</scope>
    <source>
        <strain evidence="3">GMGI-L3</strain>
    </source>
</reference>
<accession>A0A8J5MQX4</accession>
<dbReference type="GO" id="GO:0004519">
    <property type="term" value="F:endonuclease activity"/>
    <property type="evidence" value="ECO:0007669"/>
    <property type="project" value="UniProtKB-KW"/>
</dbReference>
<name>A0A8J5MQX4_HOMAM</name>
<dbReference type="NCBIfam" id="NF033545">
    <property type="entry name" value="transpos_IS630"/>
    <property type="match status" value="1"/>
</dbReference>
<dbReference type="Pfam" id="PF13358">
    <property type="entry name" value="DDE_3"/>
    <property type="match status" value="1"/>
</dbReference>
<keyword evidence="3" id="KW-0255">Endonuclease</keyword>